<name>A0A1H6WCU8_9FIRM</name>
<dbReference type="Gene3D" id="2.60.40.1500">
    <property type="entry name" value="Glycosyl hydrolase domain, family 39"/>
    <property type="match status" value="1"/>
</dbReference>
<dbReference type="Gene3D" id="2.60.120.10">
    <property type="entry name" value="Jelly Rolls"/>
    <property type="match status" value="1"/>
</dbReference>
<dbReference type="Pfam" id="PF07883">
    <property type="entry name" value="Cupin_2"/>
    <property type="match status" value="1"/>
</dbReference>
<keyword evidence="7" id="KW-0175">Coiled coil</keyword>
<dbReference type="GO" id="GO:0005975">
    <property type="term" value="P:carbohydrate metabolic process"/>
    <property type="evidence" value="ECO:0007669"/>
    <property type="project" value="InterPro"/>
</dbReference>
<evidence type="ECO:0000256" key="2">
    <source>
        <dbReference type="ARBA" id="ARBA00022801"/>
    </source>
</evidence>
<evidence type="ECO:0000256" key="7">
    <source>
        <dbReference type="SAM" id="Coils"/>
    </source>
</evidence>
<dbReference type="RefSeq" id="WP_074732638.1">
    <property type="nucleotide sequence ID" value="NZ_FNYK01000064.1"/>
</dbReference>
<evidence type="ECO:0000256" key="1">
    <source>
        <dbReference type="ARBA" id="ARBA00008875"/>
    </source>
</evidence>
<dbReference type="Pfam" id="PF12833">
    <property type="entry name" value="HTH_18"/>
    <property type="match status" value="1"/>
</dbReference>
<dbReference type="PRINTS" id="PR00745">
    <property type="entry name" value="GLHYDRLASE39"/>
</dbReference>
<keyword evidence="4" id="KW-0238">DNA-binding</keyword>
<dbReference type="PROSITE" id="PS01124">
    <property type="entry name" value="HTH_ARAC_FAMILY_2"/>
    <property type="match status" value="1"/>
</dbReference>
<protein>
    <submittedName>
        <fullName evidence="9">Beta-xylosidase</fullName>
    </submittedName>
</protein>
<dbReference type="Pfam" id="PF01229">
    <property type="entry name" value="Glyco_hydro_39"/>
    <property type="match status" value="1"/>
</dbReference>
<keyword evidence="2" id="KW-0378">Hydrolase</keyword>
<keyword evidence="6" id="KW-0326">Glycosidase</keyword>
<comment type="similarity">
    <text evidence="1">Belongs to the glycosyl hydrolase 39 family.</text>
</comment>
<dbReference type="Gene3D" id="1.10.10.60">
    <property type="entry name" value="Homeodomain-like"/>
    <property type="match status" value="2"/>
</dbReference>
<feature type="coiled-coil region" evidence="7">
    <location>
        <begin position="260"/>
        <end position="287"/>
    </location>
</feature>
<dbReference type="SUPFAM" id="SSF46689">
    <property type="entry name" value="Homeodomain-like"/>
    <property type="match status" value="1"/>
</dbReference>
<dbReference type="EMBL" id="FNYK01000064">
    <property type="protein sequence ID" value="SEJ14851.1"/>
    <property type="molecule type" value="Genomic_DNA"/>
</dbReference>
<evidence type="ECO:0000256" key="6">
    <source>
        <dbReference type="ARBA" id="ARBA00023295"/>
    </source>
</evidence>
<dbReference type="InterPro" id="IPR013096">
    <property type="entry name" value="Cupin_2"/>
</dbReference>
<dbReference type="InterPro" id="IPR049166">
    <property type="entry name" value="GH39_cat"/>
</dbReference>
<dbReference type="OrthoDB" id="2211832at2"/>
<evidence type="ECO:0000313" key="9">
    <source>
        <dbReference type="EMBL" id="SEJ14851.1"/>
    </source>
</evidence>
<dbReference type="GO" id="GO:0043565">
    <property type="term" value="F:sequence-specific DNA binding"/>
    <property type="evidence" value="ECO:0007669"/>
    <property type="project" value="InterPro"/>
</dbReference>
<dbReference type="SUPFAM" id="SSF51445">
    <property type="entry name" value="(Trans)glycosidases"/>
    <property type="match status" value="1"/>
</dbReference>
<evidence type="ECO:0000256" key="5">
    <source>
        <dbReference type="ARBA" id="ARBA00023163"/>
    </source>
</evidence>
<evidence type="ECO:0000313" key="10">
    <source>
        <dbReference type="Proteomes" id="UP000183028"/>
    </source>
</evidence>
<evidence type="ECO:0000259" key="8">
    <source>
        <dbReference type="PROSITE" id="PS01124"/>
    </source>
</evidence>
<reference evidence="10" key="1">
    <citation type="submission" date="2016-10" db="EMBL/GenBank/DDBJ databases">
        <authorList>
            <person name="Varghese N."/>
        </authorList>
    </citation>
    <scope>NUCLEOTIDE SEQUENCE [LARGE SCALE GENOMIC DNA]</scope>
    <source>
        <strain evidence="10">DSM 20406</strain>
    </source>
</reference>
<gene>
    <name evidence="9" type="ORF">SAMN04487834_10643</name>
</gene>
<dbReference type="Gene3D" id="3.20.20.80">
    <property type="entry name" value="Glycosidases"/>
    <property type="match status" value="1"/>
</dbReference>
<dbReference type="InterPro" id="IPR017853">
    <property type="entry name" value="GH"/>
</dbReference>
<keyword evidence="3" id="KW-0805">Transcription regulation</keyword>
<sequence length="799" mass="94141">MDDIRTLMHFYFITEPGISNHYHQNPEIFYVLNGCMEVKIDAKTYDMHQGDLLLINANKRHEMIGKEDILAARFELDFHLLAEYMGSMQLLFWCNTLTDKNGAYDDLRKVLDQILAHYFEQNEKGALYLNALYFQAAHILTSNFLINADDVKFGYGDQQNRIRILNIQNYLQANYQSQISLNDLANRLYLSNAYLSKYIKKNLGMTFVEYLNNIRLFHAVDELLYTNKNITHIALDNGFPTSAAFTKAFRECYNEAPSEYRKKMQLKEQADHEKEELTEQSKRLIMNYLSFKDKNKILKPACEEVCRADNEKTIAFISKSFNACNIGDAYTLLQSDVQDQVKLLKKETGVTYIRIWNLFSNAYCFDEKEGFNFRKLDQVLDFLIENDMRPYLELGNKPTLFMYTPERSIKDRSKEKLGSYKYDVFCKMIKTFCIHLMNRYGVEELEKWYFEFWNDPQLHIQEEDSLYYKYFDLLYTTLKQYSENIKVGGAGFILGYETFVCRDVFKCWRKRLIHPDFLSFCSYQYIAVIENEQRYGRKSIDGDYMENQIAIMKEVMDEVDFHVPEFHIDEWNFTVSNRNVLNDSCEQGAFILKNSLNAAKHVNLMAYWHALDTYSYYYDTDAVLNGDSGLITGDGIRKPSFFAFQFINRLLPNILQKTEHGMITTNGRNSYVAIGHNYKKLSSRYVFSEENEIALDCIDQYVEDDEPLKLTFHIDHIKDGQYQVKTYYVNRQNGSVQDLWEQLNCSKGLAKDEITYLRHSSIPRMEMKTVEVKNGILELENRLEAQEIRLIEISYRYHS</sequence>
<evidence type="ECO:0000256" key="4">
    <source>
        <dbReference type="ARBA" id="ARBA00023125"/>
    </source>
</evidence>
<dbReference type="PANTHER" id="PTHR43280:SF2">
    <property type="entry name" value="HTH-TYPE TRANSCRIPTIONAL REGULATOR EXSA"/>
    <property type="match status" value="1"/>
</dbReference>
<dbReference type="InterPro" id="IPR009057">
    <property type="entry name" value="Homeodomain-like_sf"/>
</dbReference>
<dbReference type="SUPFAM" id="SSF51011">
    <property type="entry name" value="Glycosyl hydrolase domain"/>
    <property type="match status" value="1"/>
</dbReference>
<dbReference type="AlphaFoldDB" id="A0A1H6WCU8"/>
<dbReference type="GO" id="GO:0003700">
    <property type="term" value="F:DNA-binding transcription factor activity"/>
    <property type="evidence" value="ECO:0007669"/>
    <property type="project" value="InterPro"/>
</dbReference>
<keyword evidence="5" id="KW-0804">Transcription</keyword>
<dbReference type="InterPro" id="IPR011051">
    <property type="entry name" value="RmlC_Cupin_sf"/>
</dbReference>
<dbReference type="SMART" id="SM00342">
    <property type="entry name" value="HTH_ARAC"/>
    <property type="match status" value="1"/>
</dbReference>
<keyword evidence="10" id="KW-1185">Reference proteome</keyword>
<dbReference type="InterPro" id="IPR014710">
    <property type="entry name" value="RmlC-like_jellyroll"/>
</dbReference>
<dbReference type="Proteomes" id="UP000183028">
    <property type="component" value="Unassembled WGS sequence"/>
</dbReference>
<dbReference type="SUPFAM" id="SSF51182">
    <property type="entry name" value="RmlC-like cupins"/>
    <property type="match status" value="1"/>
</dbReference>
<evidence type="ECO:0000256" key="3">
    <source>
        <dbReference type="ARBA" id="ARBA00023015"/>
    </source>
</evidence>
<accession>A0A1H6WCU8</accession>
<dbReference type="PANTHER" id="PTHR43280">
    <property type="entry name" value="ARAC-FAMILY TRANSCRIPTIONAL REGULATOR"/>
    <property type="match status" value="1"/>
</dbReference>
<dbReference type="InterPro" id="IPR000514">
    <property type="entry name" value="Glyco_hydro_39"/>
</dbReference>
<dbReference type="GO" id="GO:0004553">
    <property type="term" value="F:hydrolase activity, hydrolyzing O-glycosyl compounds"/>
    <property type="evidence" value="ECO:0007669"/>
    <property type="project" value="InterPro"/>
</dbReference>
<feature type="domain" description="HTH araC/xylS-type" evidence="8">
    <location>
        <begin position="165"/>
        <end position="263"/>
    </location>
</feature>
<dbReference type="InterPro" id="IPR018060">
    <property type="entry name" value="HTH_AraC"/>
</dbReference>
<organism evidence="9 10">
    <name type="scientific">Sharpea azabuensis</name>
    <dbReference type="NCBI Taxonomy" id="322505"/>
    <lineage>
        <taxon>Bacteria</taxon>
        <taxon>Bacillati</taxon>
        <taxon>Bacillota</taxon>
        <taxon>Erysipelotrichia</taxon>
        <taxon>Erysipelotrichales</taxon>
        <taxon>Coprobacillaceae</taxon>
        <taxon>Sharpea</taxon>
    </lineage>
</organism>
<proteinExistence type="inferred from homology"/>